<dbReference type="AlphaFoldDB" id="A0A1D1VW84"/>
<feature type="region of interest" description="Disordered" evidence="7">
    <location>
        <begin position="1"/>
        <end position="45"/>
    </location>
</feature>
<dbReference type="EMBL" id="BDGG01000009">
    <property type="protein sequence ID" value="GAV03244.1"/>
    <property type="molecule type" value="Genomic_DNA"/>
</dbReference>
<keyword evidence="11" id="KW-1185">Reference proteome</keyword>
<dbReference type="Pfam" id="PF08600">
    <property type="entry name" value="NuBaID_C"/>
    <property type="match status" value="1"/>
</dbReference>
<protein>
    <submittedName>
        <fullName evidence="10">Uncharacterized protein</fullName>
    </submittedName>
</protein>
<dbReference type="Proteomes" id="UP000186922">
    <property type="component" value="Unassembled WGS sequence"/>
</dbReference>
<dbReference type="OrthoDB" id="614844at2759"/>
<feature type="domain" description="NuBaID C-terminal" evidence="9">
    <location>
        <begin position="231"/>
        <end position="328"/>
    </location>
</feature>
<evidence type="ECO:0000313" key="11">
    <source>
        <dbReference type="Proteomes" id="UP000186922"/>
    </source>
</evidence>
<keyword evidence="2" id="KW-0479">Metal-binding</keyword>
<feature type="domain" description="C3HC-type" evidence="8">
    <location>
        <begin position="65"/>
        <end position="198"/>
    </location>
</feature>
<keyword evidence="4" id="KW-0862">Zinc</keyword>
<keyword evidence="3" id="KW-0863">Zinc-finger</keyword>
<evidence type="ECO:0000256" key="2">
    <source>
        <dbReference type="ARBA" id="ARBA00022723"/>
    </source>
</evidence>
<feature type="compositionally biased region" description="Polar residues" evidence="7">
    <location>
        <begin position="398"/>
        <end position="410"/>
    </location>
</feature>
<sequence>MSSSLPPSRSSSKQNTTGVERIRALYESQNARRARRKRPTPPMRDDALVSTMEQMEELRWKLRINEYYRLLDSYTVDGWQGIPWPLNPIDLAVNGWECYSPGGVRCSSCHIAYTFDLFSYHQVFVGHSPTDQIMRSSLIADFLTKVEDGGHELSCKRQPLWTGFAVNQFANFSLRSFRQWFATRLESLLTCSEKLPVLSVELYERLDEKVLSSMDEPKALTSEKLTVRKTAVILALYGWRLAGTRLSPEDGCLSCRECRREVDYSKFCPLDRLSVLEQNEKDNFHTSMFSAWSQPEVEYRFDCRTGHASWCPWLRPVPLSEDLKILFGEKPTREMTGIEATVAAFDYEAMKGRSEGTFADLQFHLGSLRSRLNSTRNDVQLSQAQDSSSTEKEPQVRSVKSSSRNFCYVN</sequence>
<dbReference type="PANTHER" id="PTHR15835:SF6">
    <property type="entry name" value="ZINC FINGER C3HC-TYPE PROTEIN 1"/>
    <property type="match status" value="1"/>
</dbReference>
<accession>A0A1D1VW84</accession>
<evidence type="ECO:0000256" key="3">
    <source>
        <dbReference type="ARBA" id="ARBA00022771"/>
    </source>
</evidence>
<feature type="region of interest" description="Disordered" evidence="7">
    <location>
        <begin position="376"/>
        <end position="410"/>
    </location>
</feature>
<dbReference type="InterPro" id="IPR012935">
    <property type="entry name" value="NuBaID_N"/>
</dbReference>
<proteinExistence type="predicted"/>
<feature type="compositionally biased region" description="Polar residues" evidence="7">
    <location>
        <begin position="376"/>
        <end position="388"/>
    </location>
</feature>
<keyword evidence="5" id="KW-0539">Nucleus</keyword>
<evidence type="ECO:0000256" key="7">
    <source>
        <dbReference type="SAM" id="MobiDB-lite"/>
    </source>
</evidence>
<comment type="function">
    <text evidence="6">Required for proper positioning of a substantial amount of TPR at the nuclear basket (NB) through interaction with TPR.</text>
</comment>
<dbReference type="InterPro" id="IPR013909">
    <property type="entry name" value="NuBaID_C"/>
</dbReference>
<dbReference type="Pfam" id="PF07967">
    <property type="entry name" value="zf-C3HC"/>
    <property type="match status" value="1"/>
</dbReference>
<feature type="compositionally biased region" description="Low complexity" evidence="7">
    <location>
        <begin position="1"/>
        <end position="12"/>
    </location>
</feature>
<evidence type="ECO:0000256" key="5">
    <source>
        <dbReference type="ARBA" id="ARBA00023242"/>
    </source>
</evidence>
<evidence type="ECO:0000259" key="8">
    <source>
        <dbReference type="Pfam" id="PF07967"/>
    </source>
</evidence>
<reference evidence="10 11" key="1">
    <citation type="journal article" date="2016" name="Nat. Commun.">
        <title>Extremotolerant tardigrade genome and improved radiotolerance of human cultured cells by tardigrade-unique protein.</title>
        <authorList>
            <person name="Hashimoto T."/>
            <person name="Horikawa D.D."/>
            <person name="Saito Y."/>
            <person name="Kuwahara H."/>
            <person name="Kozuka-Hata H."/>
            <person name="Shin-I T."/>
            <person name="Minakuchi Y."/>
            <person name="Ohishi K."/>
            <person name="Motoyama A."/>
            <person name="Aizu T."/>
            <person name="Enomoto A."/>
            <person name="Kondo K."/>
            <person name="Tanaka S."/>
            <person name="Hara Y."/>
            <person name="Koshikawa S."/>
            <person name="Sagara H."/>
            <person name="Miura T."/>
            <person name="Yokobori S."/>
            <person name="Miyagawa K."/>
            <person name="Suzuki Y."/>
            <person name="Kubo T."/>
            <person name="Oyama M."/>
            <person name="Kohara Y."/>
            <person name="Fujiyama A."/>
            <person name="Arakawa K."/>
            <person name="Katayama T."/>
            <person name="Toyoda A."/>
            <person name="Kunieda T."/>
        </authorList>
    </citation>
    <scope>NUCLEOTIDE SEQUENCE [LARGE SCALE GENOMIC DNA]</scope>
    <source>
        <strain evidence="10 11">YOKOZUNA-1</strain>
    </source>
</reference>
<gene>
    <name evidence="10" type="primary">RvY_13696-1</name>
    <name evidence="10" type="synonym">RvY_13696.1</name>
    <name evidence="10" type="ORF">RvY_13696</name>
</gene>
<comment type="caution">
    <text evidence="10">The sequence shown here is derived from an EMBL/GenBank/DDBJ whole genome shotgun (WGS) entry which is preliminary data.</text>
</comment>
<dbReference type="GO" id="GO:0005634">
    <property type="term" value="C:nucleus"/>
    <property type="evidence" value="ECO:0007669"/>
    <property type="project" value="UniProtKB-SubCell"/>
</dbReference>
<organism evidence="10 11">
    <name type="scientific">Ramazzottius varieornatus</name>
    <name type="common">Water bear</name>
    <name type="synonym">Tardigrade</name>
    <dbReference type="NCBI Taxonomy" id="947166"/>
    <lineage>
        <taxon>Eukaryota</taxon>
        <taxon>Metazoa</taxon>
        <taxon>Ecdysozoa</taxon>
        <taxon>Tardigrada</taxon>
        <taxon>Eutardigrada</taxon>
        <taxon>Parachela</taxon>
        <taxon>Hypsibioidea</taxon>
        <taxon>Ramazzottiidae</taxon>
        <taxon>Ramazzottius</taxon>
    </lineage>
</organism>
<comment type="subcellular location">
    <subcellularLocation>
        <location evidence="1">Nucleus</location>
    </subcellularLocation>
</comment>
<name>A0A1D1VW84_RAMVA</name>
<dbReference type="GO" id="GO:0008270">
    <property type="term" value="F:zinc ion binding"/>
    <property type="evidence" value="ECO:0007669"/>
    <property type="project" value="UniProtKB-KW"/>
</dbReference>
<evidence type="ECO:0000256" key="1">
    <source>
        <dbReference type="ARBA" id="ARBA00004123"/>
    </source>
</evidence>
<evidence type="ECO:0000256" key="6">
    <source>
        <dbReference type="ARBA" id="ARBA00044931"/>
    </source>
</evidence>
<evidence type="ECO:0000256" key="4">
    <source>
        <dbReference type="ARBA" id="ARBA00022833"/>
    </source>
</evidence>
<evidence type="ECO:0000259" key="9">
    <source>
        <dbReference type="Pfam" id="PF08600"/>
    </source>
</evidence>
<dbReference type="PANTHER" id="PTHR15835">
    <property type="entry name" value="NUCLEAR-INTERACTING PARTNER OF ALK"/>
    <property type="match status" value="1"/>
</dbReference>
<evidence type="ECO:0000313" key="10">
    <source>
        <dbReference type="EMBL" id="GAV03244.1"/>
    </source>
</evidence>